<protein>
    <submittedName>
        <fullName evidence="1">Uncharacterized protein</fullName>
    </submittedName>
</protein>
<name>A0ABV2H2L3_9HYPH</name>
<dbReference type="EMBL" id="JBEPLJ010000003">
    <property type="protein sequence ID" value="MET3584770.1"/>
    <property type="molecule type" value="Genomic_DNA"/>
</dbReference>
<dbReference type="Proteomes" id="UP001549031">
    <property type="component" value="Unassembled WGS sequence"/>
</dbReference>
<evidence type="ECO:0000313" key="2">
    <source>
        <dbReference type="Proteomes" id="UP001549031"/>
    </source>
</evidence>
<keyword evidence="2" id="KW-1185">Reference proteome</keyword>
<sequence>MQAAAPLQQAQHRGFNSAQEEEFLKKMKKMMMMLGFQTLSTSTSLPRANLRSLRRMREGGMPTFCLRRHWQEGKPPYR</sequence>
<reference evidence="1 2" key="1">
    <citation type="submission" date="2024-06" db="EMBL/GenBank/DDBJ databases">
        <title>Genomic Encyclopedia of Type Strains, Phase IV (KMG-IV): sequencing the most valuable type-strain genomes for metagenomic binning, comparative biology and taxonomic classification.</title>
        <authorList>
            <person name="Goeker M."/>
        </authorList>
    </citation>
    <scope>NUCLEOTIDE SEQUENCE [LARGE SCALE GENOMIC DNA]</scope>
    <source>
        <strain evidence="1 2">DSM 105042</strain>
    </source>
</reference>
<comment type="caution">
    <text evidence="1">The sequence shown here is derived from an EMBL/GenBank/DDBJ whole genome shotgun (WGS) entry which is preliminary data.</text>
</comment>
<accession>A0ABV2H2L3</accession>
<dbReference type="RefSeq" id="WP_247242953.1">
    <property type="nucleotide sequence ID" value="NZ_JALJRA010000003.1"/>
</dbReference>
<organism evidence="1 2">
    <name type="scientific">Pseudorhizobium tarimense</name>
    <dbReference type="NCBI Taxonomy" id="1079109"/>
    <lineage>
        <taxon>Bacteria</taxon>
        <taxon>Pseudomonadati</taxon>
        <taxon>Pseudomonadota</taxon>
        <taxon>Alphaproteobacteria</taxon>
        <taxon>Hyphomicrobiales</taxon>
        <taxon>Rhizobiaceae</taxon>
        <taxon>Rhizobium/Agrobacterium group</taxon>
        <taxon>Pseudorhizobium</taxon>
    </lineage>
</organism>
<proteinExistence type="predicted"/>
<evidence type="ECO:0000313" key="1">
    <source>
        <dbReference type="EMBL" id="MET3584770.1"/>
    </source>
</evidence>
<gene>
    <name evidence="1" type="ORF">ABID21_000871</name>
</gene>